<dbReference type="InterPro" id="IPR008928">
    <property type="entry name" value="6-hairpin_glycosidase_sf"/>
</dbReference>
<keyword evidence="10" id="KW-0732">Signal</keyword>
<keyword evidence="13" id="KW-1185">Reference proteome</keyword>
<evidence type="ECO:0000313" key="12">
    <source>
        <dbReference type="EMBL" id="KAF1839344.1"/>
    </source>
</evidence>
<keyword evidence="4" id="KW-0378">Hydrolase</keyword>
<dbReference type="EC" id="3.2.1.3" evidence="3"/>
<keyword evidence="5" id="KW-0119">Carbohydrate metabolism</keyword>
<gene>
    <name evidence="12" type="ORF">BDW02DRAFT_514350</name>
</gene>
<proteinExistence type="inferred from homology"/>
<dbReference type="GO" id="GO:0004339">
    <property type="term" value="F:glucan 1,4-alpha-glucosidase activity"/>
    <property type="evidence" value="ECO:0007669"/>
    <property type="project" value="UniProtKB-EC"/>
</dbReference>
<dbReference type="InterPro" id="IPR011613">
    <property type="entry name" value="GH15-like"/>
</dbReference>
<accession>A0A6A5KX86</accession>
<feature type="domain" description="GH15-like" evidence="11">
    <location>
        <begin position="59"/>
        <end position="509"/>
    </location>
</feature>
<feature type="chain" id="PRO_5025371030" description="glucan 1,4-alpha-glucosidase" evidence="10">
    <location>
        <begin position="18"/>
        <end position="518"/>
    </location>
</feature>
<evidence type="ECO:0000256" key="9">
    <source>
        <dbReference type="ARBA" id="ARBA00033473"/>
    </source>
</evidence>
<reference evidence="12" key="1">
    <citation type="submission" date="2020-01" db="EMBL/GenBank/DDBJ databases">
        <authorList>
            <consortium name="DOE Joint Genome Institute"/>
            <person name="Haridas S."/>
            <person name="Albert R."/>
            <person name="Binder M."/>
            <person name="Bloem J."/>
            <person name="Labutti K."/>
            <person name="Salamov A."/>
            <person name="Andreopoulos B."/>
            <person name="Baker S.E."/>
            <person name="Barry K."/>
            <person name="Bills G."/>
            <person name="Bluhm B.H."/>
            <person name="Cannon C."/>
            <person name="Castanera R."/>
            <person name="Culley D.E."/>
            <person name="Daum C."/>
            <person name="Ezra D."/>
            <person name="Gonzalez J.B."/>
            <person name="Henrissat B."/>
            <person name="Kuo A."/>
            <person name="Liang C."/>
            <person name="Lipzen A."/>
            <person name="Lutzoni F."/>
            <person name="Magnuson J."/>
            <person name="Mondo S."/>
            <person name="Nolan M."/>
            <person name="Ohm R."/>
            <person name="Pangilinan J."/>
            <person name="Park H.-J."/>
            <person name="Ramirez L."/>
            <person name="Alfaro M."/>
            <person name="Sun H."/>
            <person name="Tritt A."/>
            <person name="Yoshinaga Y."/>
            <person name="Zwiers L.-H."/>
            <person name="Turgeon B.G."/>
            <person name="Goodwin S.B."/>
            <person name="Spatafora J.W."/>
            <person name="Crous P.W."/>
            <person name="Grigoriev I.V."/>
        </authorList>
    </citation>
    <scope>NUCLEOTIDE SEQUENCE</scope>
    <source>
        <strain evidence="12">P77</strain>
    </source>
</reference>
<dbReference type="GO" id="GO:0000324">
    <property type="term" value="C:fungal-type vacuole"/>
    <property type="evidence" value="ECO:0007669"/>
    <property type="project" value="TreeGrafter"/>
</dbReference>
<dbReference type="PANTHER" id="PTHR31616:SF9">
    <property type="entry name" value="GLUCOAMYLASE, INTRACELLULAR SPORULATION-SPECIFIC"/>
    <property type="match status" value="1"/>
</dbReference>
<dbReference type="Proteomes" id="UP000800040">
    <property type="component" value="Unassembled WGS sequence"/>
</dbReference>
<dbReference type="Gene3D" id="1.50.10.10">
    <property type="match status" value="1"/>
</dbReference>
<dbReference type="InterPro" id="IPR000165">
    <property type="entry name" value="Glucoamylase"/>
</dbReference>
<dbReference type="GO" id="GO:0000272">
    <property type="term" value="P:polysaccharide catabolic process"/>
    <property type="evidence" value="ECO:0007669"/>
    <property type="project" value="UniProtKB-KW"/>
</dbReference>
<sequence length="518" mass="57755">MLFHAVLFTQLLYYTYAFSIPRLPHLRTFAGASHSQTEQQPLHDTTLDAWIEQEEHIALDRLLANIAPGGRNVEGKGVAPGTVIASPSQDEPNYWFQWVRDAAITMNTLVHLYASNTTTTTTTAYLSTLLTTYTTLQHHLQRTPNPSGPFTPNLHSLGEPKFNPNGTPFPHPWGRPQRDGPALRALTLMHYVRALNASNASLWTTDFYTLFYAPELPPRSVIKADLEYVSHFWNRTSFDLWEEVDGLHFFTLMVSARALRLGSRFALAFGDPGAARWYEVQARYAEGLLARFWNEGKGYVVATLWSGGRRSGLDCGVLLGSLHATDADDGEEEGELLFPPWSDQILLTLLSLSRDQASRFPINNRYNPERFQGIALGRYPEDTYNGYTSTSTGNPWFLCTSTAAEILYRAAAHIARTGSLTISEVGVPFYAALLATTPTLHPGTLTAEKDKELLRRIKARLISVGDEFLDTVRRHVDDEGAMSEQFDRGSGFMVGARDLAWSYGSFLGAVRGRRLVGS</sequence>
<evidence type="ECO:0000256" key="3">
    <source>
        <dbReference type="ARBA" id="ARBA00012593"/>
    </source>
</evidence>
<evidence type="ECO:0000256" key="10">
    <source>
        <dbReference type="SAM" id="SignalP"/>
    </source>
</evidence>
<evidence type="ECO:0000256" key="1">
    <source>
        <dbReference type="ARBA" id="ARBA00001863"/>
    </source>
</evidence>
<dbReference type="OrthoDB" id="6123450at2759"/>
<dbReference type="Pfam" id="PF00723">
    <property type="entry name" value="Glyco_hydro_15"/>
    <property type="match status" value="1"/>
</dbReference>
<dbReference type="EMBL" id="ML975245">
    <property type="protein sequence ID" value="KAF1839344.1"/>
    <property type="molecule type" value="Genomic_DNA"/>
</dbReference>
<evidence type="ECO:0000256" key="4">
    <source>
        <dbReference type="ARBA" id="ARBA00022801"/>
    </source>
</evidence>
<evidence type="ECO:0000313" key="13">
    <source>
        <dbReference type="Proteomes" id="UP000800040"/>
    </source>
</evidence>
<keyword evidence="6" id="KW-0326">Glycosidase</keyword>
<evidence type="ECO:0000256" key="6">
    <source>
        <dbReference type="ARBA" id="ARBA00023295"/>
    </source>
</evidence>
<dbReference type="AlphaFoldDB" id="A0A6A5KX86"/>
<name>A0A6A5KX86_9PLEO</name>
<evidence type="ECO:0000256" key="5">
    <source>
        <dbReference type="ARBA" id="ARBA00023277"/>
    </source>
</evidence>
<keyword evidence="7" id="KW-0624">Polysaccharide degradation</keyword>
<comment type="catalytic activity">
    <reaction evidence="1">
        <text>Hydrolysis of terminal (1-&gt;4)-linked alpha-D-glucose residues successively from non-reducing ends of the chains with release of beta-D-glucose.</text>
        <dbReference type="EC" id="3.2.1.3"/>
    </reaction>
</comment>
<dbReference type="SUPFAM" id="SSF48208">
    <property type="entry name" value="Six-hairpin glycosidases"/>
    <property type="match status" value="1"/>
</dbReference>
<feature type="signal peptide" evidence="10">
    <location>
        <begin position="1"/>
        <end position="17"/>
    </location>
</feature>
<evidence type="ECO:0000256" key="2">
    <source>
        <dbReference type="ARBA" id="ARBA00006188"/>
    </source>
</evidence>
<dbReference type="InterPro" id="IPR012341">
    <property type="entry name" value="6hp_glycosidase-like_sf"/>
</dbReference>
<dbReference type="PRINTS" id="PR00736">
    <property type="entry name" value="GLHYDRLASE15"/>
</dbReference>
<comment type="similarity">
    <text evidence="2">Belongs to the glycosyl hydrolase 15 family.</text>
</comment>
<evidence type="ECO:0000256" key="7">
    <source>
        <dbReference type="ARBA" id="ARBA00023326"/>
    </source>
</evidence>
<dbReference type="PANTHER" id="PTHR31616">
    <property type="entry name" value="TREHALASE"/>
    <property type="match status" value="1"/>
</dbReference>
<evidence type="ECO:0000259" key="11">
    <source>
        <dbReference type="Pfam" id="PF00723"/>
    </source>
</evidence>
<evidence type="ECO:0000256" key="8">
    <source>
        <dbReference type="ARBA" id="ARBA00033442"/>
    </source>
</evidence>
<organism evidence="12 13">
    <name type="scientific">Decorospora gaudefroyi</name>
    <dbReference type="NCBI Taxonomy" id="184978"/>
    <lineage>
        <taxon>Eukaryota</taxon>
        <taxon>Fungi</taxon>
        <taxon>Dikarya</taxon>
        <taxon>Ascomycota</taxon>
        <taxon>Pezizomycotina</taxon>
        <taxon>Dothideomycetes</taxon>
        <taxon>Pleosporomycetidae</taxon>
        <taxon>Pleosporales</taxon>
        <taxon>Pleosporineae</taxon>
        <taxon>Pleosporaceae</taxon>
        <taxon>Decorospora</taxon>
    </lineage>
</organism>
<protein>
    <recommendedName>
        <fullName evidence="3">glucan 1,4-alpha-glucosidase</fullName>
        <ecNumber evidence="3">3.2.1.3</ecNumber>
    </recommendedName>
    <alternativeName>
        <fullName evidence="9">1,4-alpha-D-glucan glucohydrolase</fullName>
    </alternativeName>
    <alternativeName>
        <fullName evidence="8">Glucan 1,4-alpha-glucosidase</fullName>
    </alternativeName>
</protein>